<protein>
    <submittedName>
        <fullName evidence="2">Uncharacterized protein</fullName>
    </submittedName>
</protein>
<organism evidence="2 3">
    <name type="scientific">Microvirga lupini</name>
    <dbReference type="NCBI Taxonomy" id="420324"/>
    <lineage>
        <taxon>Bacteria</taxon>
        <taxon>Pseudomonadati</taxon>
        <taxon>Pseudomonadota</taxon>
        <taxon>Alphaproteobacteria</taxon>
        <taxon>Hyphomicrobiales</taxon>
        <taxon>Methylobacteriaceae</taxon>
        <taxon>Microvirga</taxon>
    </lineage>
</organism>
<comment type="caution">
    <text evidence="2">The sequence shown here is derived from an EMBL/GenBank/DDBJ whole genome shotgun (WGS) entry which is preliminary data.</text>
</comment>
<evidence type="ECO:0000256" key="1">
    <source>
        <dbReference type="SAM" id="Phobius"/>
    </source>
</evidence>
<keyword evidence="3" id="KW-1185">Reference proteome</keyword>
<keyword evidence="1" id="KW-0472">Membrane</keyword>
<keyword evidence="1" id="KW-1133">Transmembrane helix</keyword>
<dbReference type="Proteomes" id="UP000532010">
    <property type="component" value="Unassembled WGS sequence"/>
</dbReference>
<evidence type="ECO:0000313" key="3">
    <source>
        <dbReference type="Proteomes" id="UP000532010"/>
    </source>
</evidence>
<evidence type="ECO:0000313" key="2">
    <source>
        <dbReference type="EMBL" id="MBB3017651.1"/>
    </source>
</evidence>
<sequence>MKPRIFAYLFFIAVMSMLIGSVRLDSPGLANMAAVSLWAFSALGIFGGVMAAVMGLGVTHATGEARDKIIAQARDLIGKTTYGPVRKTISWLMTLAIVLMSAYVGLIATAVMYCLAVAATQFGKAMIKSALADYDAEASAA</sequence>
<keyword evidence="1" id="KW-0812">Transmembrane</keyword>
<feature type="transmembrane region" description="Helical" evidence="1">
    <location>
        <begin position="6"/>
        <end position="24"/>
    </location>
</feature>
<dbReference type="AlphaFoldDB" id="A0A7W4VI61"/>
<proteinExistence type="predicted"/>
<feature type="transmembrane region" description="Helical" evidence="1">
    <location>
        <begin position="89"/>
        <end position="118"/>
    </location>
</feature>
<dbReference type="EMBL" id="JACHWB010000001">
    <property type="protein sequence ID" value="MBB3017651.1"/>
    <property type="molecule type" value="Genomic_DNA"/>
</dbReference>
<accession>A0A7W4VI61</accession>
<dbReference type="RefSeq" id="WP_183447123.1">
    <property type="nucleotide sequence ID" value="NZ_JACHWB010000001.1"/>
</dbReference>
<gene>
    <name evidence="2" type="ORF">FHR70_000691</name>
</gene>
<feature type="transmembrane region" description="Helical" evidence="1">
    <location>
        <begin position="36"/>
        <end position="58"/>
    </location>
</feature>
<name>A0A7W4VI61_9HYPH</name>
<reference evidence="2 3" key="1">
    <citation type="submission" date="2020-08" db="EMBL/GenBank/DDBJ databases">
        <title>The Agave Microbiome: Exploring the role of microbial communities in plant adaptations to desert environments.</title>
        <authorList>
            <person name="Partida-Martinez L.P."/>
        </authorList>
    </citation>
    <scope>NUCLEOTIDE SEQUENCE [LARGE SCALE GENOMIC DNA]</scope>
    <source>
        <strain evidence="2 3">AT3.9</strain>
    </source>
</reference>